<evidence type="ECO:0000256" key="2">
    <source>
        <dbReference type="SAM" id="MobiDB-lite"/>
    </source>
</evidence>
<dbReference type="EMBL" id="GL378358">
    <property type="protein sequence ID" value="EFJ45332.1"/>
    <property type="molecule type" value="Genomic_DNA"/>
</dbReference>
<organism evidence="4">
    <name type="scientific">Volvox carteri f. nagariensis</name>
    <dbReference type="NCBI Taxonomy" id="3068"/>
    <lineage>
        <taxon>Eukaryota</taxon>
        <taxon>Viridiplantae</taxon>
        <taxon>Chlorophyta</taxon>
        <taxon>core chlorophytes</taxon>
        <taxon>Chlorophyceae</taxon>
        <taxon>CS clade</taxon>
        <taxon>Chlamydomonadales</taxon>
        <taxon>Volvocaceae</taxon>
        <taxon>Volvox</taxon>
    </lineage>
</organism>
<evidence type="ECO:0000313" key="4">
    <source>
        <dbReference type="Proteomes" id="UP000001058"/>
    </source>
</evidence>
<protein>
    <submittedName>
        <fullName evidence="3">Uncharacterized protein</fullName>
    </submittedName>
</protein>
<accession>D8U4T6</accession>
<name>D8U4T6_VOLCA</name>
<dbReference type="OrthoDB" id="547030at2759"/>
<evidence type="ECO:0000313" key="3">
    <source>
        <dbReference type="EMBL" id="EFJ45332.1"/>
    </source>
</evidence>
<feature type="region of interest" description="Disordered" evidence="2">
    <location>
        <begin position="199"/>
        <end position="222"/>
    </location>
</feature>
<feature type="coiled-coil region" evidence="1">
    <location>
        <begin position="135"/>
        <end position="162"/>
    </location>
</feature>
<dbReference type="Proteomes" id="UP000001058">
    <property type="component" value="Unassembled WGS sequence"/>
</dbReference>
<sequence>MIQRIKGGSSSIAEASRLLPTCSFIRGFRADATDPETRSEDACEDQCCKGLLADPPAYRGPIRTAQPRKGERRKALPVLAGDQFTSNVATLLPPLTEGAVQGLKALAASGLYNSDSRGAGGPATAAGTCEDAVQYDAHQAALSELLDRLQALQQHLQDFMSDDGSRNGTIVALATITEEDGDEPGGPYIRNEADSQDVACSGPEGLEGSASSDGRVANEGSGSSCAATMLGRWRRRPAGWQQGPRPAPPWDDTQPFQTHVGTVYHFWRLCPYG</sequence>
<dbReference type="KEGG" id="vcn:VOLCADRAFT_94442"/>
<dbReference type="GeneID" id="9616185"/>
<dbReference type="InParanoid" id="D8U4T6"/>
<evidence type="ECO:0000256" key="1">
    <source>
        <dbReference type="SAM" id="Coils"/>
    </source>
</evidence>
<reference evidence="3 4" key="1">
    <citation type="journal article" date="2010" name="Science">
        <title>Genomic analysis of organismal complexity in the multicellular green alga Volvox carteri.</title>
        <authorList>
            <person name="Prochnik S.E."/>
            <person name="Umen J."/>
            <person name="Nedelcu A.M."/>
            <person name="Hallmann A."/>
            <person name="Miller S.M."/>
            <person name="Nishii I."/>
            <person name="Ferris P."/>
            <person name="Kuo A."/>
            <person name="Mitros T."/>
            <person name="Fritz-Laylin L.K."/>
            <person name="Hellsten U."/>
            <person name="Chapman J."/>
            <person name="Simakov O."/>
            <person name="Rensing S.A."/>
            <person name="Terry A."/>
            <person name="Pangilinan J."/>
            <person name="Kapitonov V."/>
            <person name="Jurka J."/>
            <person name="Salamov A."/>
            <person name="Shapiro H."/>
            <person name="Schmutz J."/>
            <person name="Grimwood J."/>
            <person name="Lindquist E."/>
            <person name="Lucas S."/>
            <person name="Grigoriev I.V."/>
            <person name="Schmitt R."/>
            <person name="Kirk D."/>
            <person name="Rokhsar D.S."/>
        </authorList>
    </citation>
    <scope>NUCLEOTIDE SEQUENCE [LARGE SCALE GENOMIC DNA]</scope>
    <source>
        <strain evidence="4">f. Nagariensis / Eve</strain>
    </source>
</reference>
<gene>
    <name evidence="3" type="ORF">VOLCADRAFT_94442</name>
</gene>
<dbReference type="AlphaFoldDB" id="D8U4T6"/>
<keyword evidence="4" id="KW-1185">Reference proteome</keyword>
<feature type="region of interest" description="Disordered" evidence="2">
    <location>
        <begin position="235"/>
        <end position="255"/>
    </location>
</feature>
<dbReference type="RefSeq" id="XP_002953708.1">
    <property type="nucleotide sequence ID" value="XM_002953662.1"/>
</dbReference>
<keyword evidence="1" id="KW-0175">Coiled coil</keyword>
<proteinExistence type="predicted"/>